<evidence type="ECO:0000256" key="1">
    <source>
        <dbReference type="ARBA" id="ARBA00038097"/>
    </source>
</evidence>
<evidence type="ECO:0000313" key="3">
    <source>
        <dbReference type="EMBL" id="CAG9800697.1"/>
    </source>
</evidence>
<evidence type="ECO:0000259" key="2">
    <source>
        <dbReference type="Pfam" id="PF00561"/>
    </source>
</evidence>
<organism evidence="3 4">
    <name type="scientific">Chironomus riparius</name>
    <dbReference type="NCBI Taxonomy" id="315576"/>
    <lineage>
        <taxon>Eukaryota</taxon>
        <taxon>Metazoa</taxon>
        <taxon>Ecdysozoa</taxon>
        <taxon>Arthropoda</taxon>
        <taxon>Hexapoda</taxon>
        <taxon>Insecta</taxon>
        <taxon>Pterygota</taxon>
        <taxon>Neoptera</taxon>
        <taxon>Endopterygota</taxon>
        <taxon>Diptera</taxon>
        <taxon>Nematocera</taxon>
        <taxon>Chironomoidea</taxon>
        <taxon>Chironomidae</taxon>
        <taxon>Chironominae</taxon>
        <taxon>Chironomus</taxon>
    </lineage>
</organism>
<proteinExistence type="inferred from homology"/>
<dbReference type="Proteomes" id="UP001153620">
    <property type="component" value="Chromosome 1"/>
</dbReference>
<protein>
    <recommendedName>
        <fullName evidence="2">AB hydrolase-1 domain-containing protein</fullName>
    </recommendedName>
</protein>
<feature type="domain" description="AB hydrolase-1" evidence="2">
    <location>
        <begin position="78"/>
        <end position="334"/>
    </location>
</feature>
<dbReference type="GO" id="GO:0005739">
    <property type="term" value="C:mitochondrion"/>
    <property type="evidence" value="ECO:0007669"/>
    <property type="project" value="TreeGrafter"/>
</dbReference>
<dbReference type="OrthoDB" id="6726831at2759"/>
<evidence type="ECO:0000313" key="4">
    <source>
        <dbReference type="Proteomes" id="UP001153620"/>
    </source>
</evidence>
<reference evidence="3" key="1">
    <citation type="submission" date="2022-01" db="EMBL/GenBank/DDBJ databases">
        <authorList>
            <person name="King R."/>
        </authorList>
    </citation>
    <scope>NUCLEOTIDE SEQUENCE</scope>
</reference>
<keyword evidence="4" id="KW-1185">Reference proteome</keyword>
<dbReference type="Gene3D" id="3.40.50.1820">
    <property type="entry name" value="alpha/beta hydrolase"/>
    <property type="match status" value="1"/>
</dbReference>
<dbReference type="InterPro" id="IPR000073">
    <property type="entry name" value="AB_hydrolase_1"/>
</dbReference>
<gene>
    <name evidence="3" type="ORF">CHIRRI_LOCUS3636</name>
</gene>
<dbReference type="PANTHER" id="PTHR42886">
    <property type="entry name" value="RE40534P-RELATED"/>
    <property type="match status" value="1"/>
</dbReference>
<dbReference type="InterPro" id="IPR029058">
    <property type="entry name" value="AB_hydrolase_fold"/>
</dbReference>
<dbReference type="Pfam" id="PF00561">
    <property type="entry name" value="Abhydrolase_1"/>
    <property type="match status" value="1"/>
</dbReference>
<sequence>MVNEKAVLEIGQSGRDTIFGLYLKWNSHCSEALARSEDKLFSKIAKPFKRYHVKIGKCVGNDDKIWTFEMNTDNTKVPIVLLHGFGAGMAFWALNLETLGEYHPIYAFDILGLARSSRPIFSNDPHKIEEEFVMSIEKWREAMNFEKIILVAHSWGGFLSTSYALKYSKHLEHLILVDPWGLDDEPDMADFPLWKLSAAYGVRLLEGCFSVVRAFGPLGTWLIKNVRPDILQKYNSIVDQSVMCEYIYHCVNNNNPTGEQAFHRMTRVGPWPINPIGERMKNLDDNLPLTFLYGSRSWTSKTYGYILKECRGENSYTKVKIIANAGHHIYSDNPEDFHDAVLEACKTLKSNRNN</sequence>
<dbReference type="SUPFAM" id="SSF53474">
    <property type="entry name" value="alpha/beta-Hydrolases"/>
    <property type="match status" value="1"/>
</dbReference>
<dbReference type="GO" id="GO:0042171">
    <property type="term" value="F:lysophosphatidic acid acyltransferase activity"/>
    <property type="evidence" value="ECO:0007669"/>
    <property type="project" value="TreeGrafter"/>
</dbReference>
<dbReference type="EMBL" id="OU895877">
    <property type="protein sequence ID" value="CAG9800697.1"/>
    <property type="molecule type" value="Genomic_DNA"/>
</dbReference>
<reference evidence="3" key="2">
    <citation type="submission" date="2022-10" db="EMBL/GenBank/DDBJ databases">
        <authorList>
            <consortium name="ENA_rothamsted_submissions"/>
            <consortium name="culmorum"/>
            <person name="King R."/>
        </authorList>
    </citation>
    <scope>NUCLEOTIDE SEQUENCE</scope>
</reference>
<dbReference type="GO" id="GO:0005811">
    <property type="term" value="C:lipid droplet"/>
    <property type="evidence" value="ECO:0007669"/>
    <property type="project" value="TreeGrafter"/>
</dbReference>
<dbReference type="GO" id="GO:0052689">
    <property type="term" value="F:carboxylic ester hydrolase activity"/>
    <property type="evidence" value="ECO:0007669"/>
    <property type="project" value="TreeGrafter"/>
</dbReference>
<accession>A0A9N9RPT0</accession>
<comment type="similarity">
    <text evidence="1">Belongs to the peptidase S33 family. ABHD4/ABHD5 subfamily.</text>
</comment>
<name>A0A9N9RPT0_9DIPT</name>
<dbReference type="GO" id="GO:0055088">
    <property type="term" value="P:lipid homeostasis"/>
    <property type="evidence" value="ECO:0007669"/>
    <property type="project" value="TreeGrafter"/>
</dbReference>
<dbReference type="GO" id="GO:0006654">
    <property type="term" value="P:phosphatidic acid biosynthetic process"/>
    <property type="evidence" value="ECO:0007669"/>
    <property type="project" value="TreeGrafter"/>
</dbReference>
<dbReference type="PANTHER" id="PTHR42886:SF29">
    <property type="entry name" value="PUMMELIG, ISOFORM A"/>
    <property type="match status" value="1"/>
</dbReference>
<dbReference type="AlphaFoldDB" id="A0A9N9RPT0"/>